<reference evidence="6 7" key="1">
    <citation type="submission" date="2022-09" db="EMBL/GenBank/DDBJ databases">
        <title>Chelativorans salina sp. nov., a novel slightly halophilic bacterium isolated from a saline lake sediment enrichment.</title>
        <authorList>
            <person name="Gao L."/>
            <person name="Fang B.-Z."/>
            <person name="Li W.-J."/>
        </authorList>
    </citation>
    <scope>NUCLEOTIDE SEQUENCE [LARGE SCALE GENOMIC DNA]</scope>
    <source>
        <strain evidence="6 7">EGI FJ00035</strain>
    </source>
</reference>
<dbReference type="PANTHER" id="PTHR30537">
    <property type="entry name" value="HTH-TYPE TRANSCRIPTIONAL REGULATOR"/>
    <property type="match status" value="1"/>
</dbReference>
<keyword evidence="2" id="KW-0805">Transcription regulation</keyword>
<dbReference type="PANTHER" id="PTHR30537:SF5">
    <property type="entry name" value="HTH-TYPE TRANSCRIPTIONAL ACTIVATOR TTDR-RELATED"/>
    <property type="match status" value="1"/>
</dbReference>
<organism evidence="6 7">
    <name type="scientific">Chelativorans salis</name>
    <dbReference type="NCBI Taxonomy" id="2978478"/>
    <lineage>
        <taxon>Bacteria</taxon>
        <taxon>Pseudomonadati</taxon>
        <taxon>Pseudomonadota</taxon>
        <taxon>Alphaproteobacteria</taxon>
        <taxon>Hyphomicrobiales</taxon>
        <taxon>Phyllobacteriaceae</taxon>
        <taxon>Chelativorans</taxon>
    </lineage>
</organism>
<sequence length="394" mass="44295">MLRQNHQDGFQAVHAAVVGTKKESRKIHMDFGNAGITVMVFVDYLSIEGRRKQTMNISPPIRSANDFRGLDTSLIGSLWFFTVVARQKGFGTAARELYVTQGAVSQRIRQLEHRLGAKLFARVGRGVTLTAAGEDLFAVINGSFHDIEAKIATFVRERQQTSLVVSCIPSLSMEWLLPRLNSWHGSSKNTKIQIRAEFHRMNREVMLNENIDVAIRYDRDTYHDLHVIDLFEEQIFPVCTGAYWRNNNQFDQISELDRLTLLHDLEPWVGAERCIEWRSWIEAQGASNIDADRGQHYNLAQMAMRAALLDQGLAMGRSILAADHLVGGHLMRPFGPAAAPGAKYRLLTLEPVGDSGITAQFASWMKEELEISAKSVSVERVDHNASADISELQH</sequence>
<dbReference type="Pfam" id="PF03466">
    <property type="entry name" value="LysR_substrate"/>
    <property type="match status" value="1"/>
</dbReference>
<protein>
    <submittedName>
        <fullName evidence="6">LysR family transcriptional regulator</fullName>
    </submittedName>
</protein>
<evidence type="ECO:0000256" key="2">
    <source>
        <dbReference type="ARBA" id="ARBA00023015"/>
    </source>
</evidence>
<evidence type="ECO:0000313" key="6">
    <source>
        <dbReference type="EMBL" id="MCT7376820.1"/>
    </source>
</evidence>
<dbReference type="SUPFAM" id="SSF46785">
    <property type="entry name" value="Winged helix' DNA-binding domain"/>
    <property type="match status" value="1"/>
</dbReference>
<feature type="domain" description="HTH lysR-type" evidence="5">
    <location>
        <begin position="81"/>
        <end position="130"/>
    </location>
</feature>
<dbReference type="Gene3D" id="1.10.10.10">
    <property type="entry name" value="Winged helix-like DNA-binding domain superfamily/Winged helix DNA-binding domain"/>
    <property type="match status" value="1"/>
</dbReference>
<dbReference type="PRINTS" id="PR00039">
    <property type="entry name" value="HTHLYSR"/>
</dbReference>
<keyword evidence="3" id="KW-0238">DNA-binding</keyword>
<dbReference type="InterPro" id="IPR036388">
    <property type="entry name" value="WH-like_DNA-bd_sf"/>
</dbReference>
<dbReference type="InterPro" id="IPR000847">
    <property type="entry name" value="LysR_HTH_N"/>
</dbReference>
<dbReference type="InterPro" id="IPR005119">
    <property type="entry name" value="LysR_subst-bd"/>
</dbReference>
<comment type="caution">
    <text evidence="6">The sequence shown here is derived from an EMBL/GenBank/DDBJ whole genome shotgun (WGS) entry which is preliminary data.</text>
</comment>
<evidence type="ECO:0000256" key="4">
    <source>
        <dbReference type="ARBA" id="ARBA00023163"/>
    </source>
</evidence>
<accession>A0ABT2LQJ5</accession>
<name>A0ABT2LQJ5_9HYPH</name>
<dbReference type="EMBL" id="JAOCZP010000005">
    <property type="protein sequence ID" value="MCT7376820.1"/>
    <property type="molecule type" value="Genomic_DNA"/>
</dbReference>
<evidence type="ECO:0000259" key="5">
    <source>
        <dbReference type="PROSITE" id="PS50931"/>
    </source>
</evidence>
<dbReference type="Pfam" id="PF00126">
    <property type="entry name" value="HTH_1"/>
    <property type="match status" value="1"/>
</dbReference>
<dbReference type="PROSITE" id="PS50931">
    <property type="entry name" value="HTH_LYSR"/>
    <property type="match status" value="1"/>
</dbReference>
<keyword evidence="4" id="KW-0804">Transcription</keyword>
<dbReference type="SUPFAM" id="SSF53850">
    <property type="entry name" value="Periplasmic binding protein-like II"/>
    <property type="match status" value="1"/>
</dbReference>
<keyword evidence="7" id="KW-1185">Reference proteome</keyword>
<evidence type="ECO:0000256" key="1">
    <source>
        <dbReference type="ARBA" id="ARBA00009437"/>
    </source>
</evidence>
<dbReference type="InterPro" id="IPR036390">
    <property type="entry name" value="WH_DNA-bd_sf"/>
</dbReference>
<comment type="similarity">
    <text evidence="1">Belongs to the LysR transcriptional regulatory family.</text>
</comment>
<dbReference type="Proteomes" id="UP001320831">
    <property type="component" value="Unassembled WGS sequence"/>
</dbReference>
<evidence type="ECO:0000313" key="7">
    <source>
        <dbReference type="Proteomes" id="UP001320831"/>
    </source>
</evidence>
<proteinExistence type="inferred from homology"/>
<dbReference type="InterPro" id="IPR058163">
    <property type="entry name" value="LysR-type_TF_proteobact-type"/>
</dbReference>
<dbReference type="Gene3D" id="3.40.190.10">
    <property type="entry name" value="Periplasmic binding protein-like II"/>
    <property type="match status" value="2"/>
</dbReference>
<dbReference type="RefSeq" id="WP_260905032.1">
    <property type="nucleotide sequence ID" value="NZ_JAOCZP010000005.1"/>
</dbReference>
<evidence type="ECO:0000256" key="3">
    <source>
        <dbReference type="ARBA" id="ARBA00023125"/>
    </source>
</evidence>
<gene>
    <name evidence="6" type="ORF">N5A92_17455</name>
</gene>